<keyword evidence="5 7" id="KW-0472">Membrane</keyword>
<dbReference type="EMBL" id="NBSK02000009">
    <property type="protein sequence ID" value="KAJ0186835.1"/>
    <property type="molecule type" value="Genomic_DNA"/>
</dbReference>
<evidence type="ECO:0000313" key="10">
    <source>
        <dbReference type="Proteomes" id="UP000235145"/>
    </source>
</evidence>
<dbReference type="OrthoDB" id="8062037at2759"/>
<evidence type="ECO:0000313" key="9">
    <source>
        <dbReference type="EMBL" id="KAJ0186835.1"/>
    </source>
</evidence>
<dbReference type="AlphaFoldDB" id="A0A9R1WQA6"/>
<dbReference type="CDD" id="cd16461">
    <property type="entry name" value="RING-H2_EL5-like"/>
    <property type="match status" value="1"/>
</dbReference>
<proteinExistence type="predicted"/>
<keyword evidence="7" id="KW-0812">Transmembrane</keyword>
<accession>A0A9R1WQA6</accession>
<evidence type="ECO:0000256" key="2">
    <source>
        <dbReference type="ARBA" id="ARBA00022723"/>
    </source>
</evidence>
<dbReference type="GO" id="GO:0016020">
    <property type="term" value="C:membrane"/>
    <property type="evidence" value="ECO:0007669"/>
    <property type="project" value="UniProtKB-SubCell"/>
</dbReference>
<reference evidence="9 10" key="1">
    <citation type="journal article" date="2017" name="Nat. Commun.">
        <title>Genome assembly with in vitro proximity ligation data and whole-genome triplication in lettuce.</title>
        <authorList>
            <person name="Reyes-Chin-Wo S."/>
            <person name="Wang Z."/>
            <person name="Yang X."/>
            <person name="Kozik A."/>
            <person name="Arikit S."/>
            <person name="Song C."/>
            <person name="Xia L."/>
            <person name="Froenicke L."/>
            <person name="Lavelle D.O."/>
            <person name="Truco M.J."/>
            <person name="Xia R."/>
            <person name="Zhu S."/>
            <person name="Xu C."/>
            <person name="Xu H."/>
            <person name="Xu X."/>
            <person name="Cox K."/>
            <person name="Korf I."/>
            <person name="Meyers B.C."/>
            <person name="Michelmore R.W."/>
        </authorList>
    </citation>
    <scope>NUCLEOTIDE SEQUENCE [LARGE SCALE GENOMIC DNA]</scope>
    <source>
        <strain evidence="10">cv. Salinas</strain>
        <tissue evidence="9">Seedlings</tissue>
    </source>
</reference>
<sequence>MADSAFWFFFKALNRVLMAAITCIVALGGAIVGTITGAIKGSTTETGLARGACVGSITGAITALQLMDMIVDGEPFSKVSLLRSLVNGQIFTEWVGPALLKAYMWQINGVEATFVDIFDGFENNVSKGLCKDSINKLPRCIFKNSCEEIERNGSHESSCAICLWGFKNREEGRQLPICRHVFHLECIDEWLIRSGSCPICRRDV</sequence>
<name>A0A9R1WQA6_LACSA</name>
<dbReference type="PANTHER" id="PTHR46151">
    <property type="entry name" value="NEP1-INTERACTING PROTEIN-LIKE 2"/>
    <property type="match status" value="1"/>
</dbReference>
<evidence type="ECO:0000256" key="3">
    <source>
        <dbReference type="ARBA" id="ARBA00022771"/>
    </source>
</evidence>
<evidence type="ECO:0000256" key="7">
    <source>
        <dbReference type="SAM" id="Phobius"/>
    </source>
</evidence>
<keyword evidence="2" id="KW-0479">Metal-binding</keyword>
<keyword evidence="7" id="KW-1133">Transmembrane helix</keyword>
<organism evidence="9 10">
    <name type="scientific">Lactuca sativa</name>
    <name type="common">Garden lettuce</name>
    <dbReference type="NCBI Taxonomy" id="4236"/>
    <lineage>
        <taxon>Eukaryota</taxon>
        <taxon>Viridiplantae</taxon>
        <taxon>Streptophyta</taxon>
        <taxon>Embryophyta</taxon>
        <taxon>Tracheophyta</taxon>
        <taxon>Spermatophyta</taxon>
        <taxon>Magnoliopsida</taxon>
        <taxon>eudicotyledons</taxon>
        <taxon>Gunneridae</taxon>
        <taxon>Pentapetalae</taxon>
        <taxon>asterids</taxon>
        <taxon>campanulids</taxon>
        <taxon>Asterales</taxon>
        <taxon>Asteraceae</taxon>
        <taxon>Cichorioideae</taxon>
        <taxon>Cichorieae</taxon>
        <taxon>Lactucinae</taxon>
        <taxon>Lactuca</taxon>
    </lineage>
</organism>
<protein>
    <recommendedName>
        <fullName evidence="8">RING-type domain-containing protein</fullName>
    </recommendedName>
</protein>
<feature type="transmembrane region" description="Helical" evidence="7">
    <location>
        <begin position="16"/>
        <end position="39"/>
    </location>
</feature>
<evidence type="ECO:0000256" key="6">
    <source>
        <dbReference type="PROSITE-ProRule" id="PRU00175"/>
    </source>
</evidence>
<dbReference type="InterPro" id="IPR013083">
    <property type="entry name" value="Znf_RING/FYVE/PHD"/>
</dbReference>
<feature type="domain" description="RING-type" evidence="8">
    <location>
        <begin position="159"/>
        <end position="201"/>
    </location>
</feature>
<evidence type="ECO:0000259" key="8">
    <source>
        <dbReference type="PROSITE" id="PS50089"/>
    </source>
</evidence>
<evidence type="ECO:0000256" key="4">
    <source>
        <dbReference type="ARBA" id="ARBA00022833"/>
    </source>
</evidence>
<dbReference type="InterPro" id="IPR001841">
    <property type="entry name" value="Znf_RING"/>
</dbReference>
<dbReference type="GO" id="GO:0008270">
    <property type="term" value="F:zinc ion binding"/>
    <property type="evidence" value="ECO:0007669"/>
    <property type="project" value="UniProtKB-KW"/>
</dbReference>
<dbReference type="Pfam" id="PF13639">
    <property type="entry name" value="zf-RING_2"/>
    <property type="match status" value="1"/>
</dbReference>
<keyword evidence="4" id="KW-0862">Zinc</keyword>
<dbReference type="SUPFAM" id="SSF57850">
    <property type="entry name" value="RING/U-box"/>
    <property type="match status" value="1"/>
</dbReference>
<dbReference type="PROSITE" id="PS50089">
    <property type="entry name" value="ZF_RING_2"/>
    <property type="match status" value="1"/>
</dbReference>
<dbReference type="PANTHER" id="PTHR46151:SF12">
    <property type="entry name" value="RING_U-BOX SUPERFAMILY PROTEIN"/>
    <property type="match status" value="1"/>
</dbReference>
<dbReference type="SMART" id="SM00184">
    <property type="entry name" value="RING"/>
    <property type="match status" value="1"/>
</dbReference>
<evidence type="ECO:0000256" key="5">
    <source>
        <dbReference type="ARBA" id="ARBA00023136"/>
    </source>
</evidence>
<keyword evidence="3 6" id="KW-0863">Zinc-finger</keyword>
<evidence type="ECO:0000256" key="1">
    <source>
        <dbReference type="ARBA" id="ARBA00004370"/>
    </source>
</evidence>
<keyword evidence="10" id="KW-1185">Reference proteome</keyword>
<comment type="subcellular location">
    <subcellularLocation>
        <location evidence="1">Membrane</location>
    </subcellularLocation>
</comment>
<gene>
    <name evidence="9" type="ORF">LSAT_V11C900493620</name>
</gene>
<dbReference type="Proteomes" id="UP000235145">
    <property type="component" value="Unassembled WGS sequence"/>
</dbReference>
<dbReference type="Gene3D" id="3.30.40.10">
    <property type="entry name" value="Zinc/RING finger domain, C3HC4 (zinc finger)"/>
    <property type="match status" value="1"/>
</dbReference>
<comment type="caution">
    <text evidence="9">The sequence shown here is derived from an EMBL/GenBank/DDBJ whole genome shotgun (WGS) entry which is preliminary data.</text>
</comment>